<keyword evidence="2" id="KW-0812">Transmembrane</keyword>
<dbReference type="InterPro" id="IPR046712">
    <property type="entry name" value="DUF6785"/>
</dbReference>
<organism evidence="5 6">
    <name type="scientific">Oligosphaera ethanolica</name>
    <dbReference type="NCBI Taxonomy" id="760260"/>
    <lineage>
        <taxon>Bacteria</taxon>
        <taxon>Pseudomonadati</taxon>
        <taxon>Lentisphaerota</taxon>
        <taxon>Oligosphaeria</taxon>
        <taxon>Oligosphaerales</taxon>
        <taxon>Oligosphaeraceae</taxon>
        <taxon>Oligosphaera</taxon>
    </lineage>
</organism>
<feature type="coiled-coil region" evidence="1">
    <location>
        <begin position="167"/>
        <end position="194"/>
    </location>
</feature>
<evidence type="ECO:0000313" key="5">
    <source>
        <dbReference type="EMBL" id="MDQ0290263.1"/>
    </source>
</evidence>
<evidence type="ECO:0000256" key="2">
    <source>
        <dbReference type="SAM" id="Phobius"/>
    </source>
</evidence>
<feature type="domain" description="DUF6785" evidence="4">
    <location>
        <begin position="5"/>
        <end position="130"/>
    </location>
</feature>
<feature type="transmembrane region" description="Helical" evidence="2">
    <location>
        <begin position="842"/>
        <end position="863"/>
    </location>
</feature>
<feature type="transmembrane region" description="Helical" evidence="2">
    <location>
        <begin position="39"/>
        <end position="60"/>
    </location>
</feature>
<sequence length="916" mass="103246">MKNITIRSILIGTVFTALFAALTVVLDNRHYMLAAPNQVPLFPFVLLIALTVVINPLLRLCRFIKPLALSELLLVFAMCSVASGIATFGLTAQLVPIISAVFNRHWNTDQTEWNRYVEPYLNENFFISEPGGQALAQQYAEKLAAVARDRDLLTAEYAKDAPDASAVNQLQDRIAQAEQDADALRQALQEHREKAFAKVDVFRRGLPKGKRAYPGALYTLKDDPASYFRRLARLNHGLLAARLARKAPDHLDPPGALRVAAAELDPVADDSGLQQQLATLVAIDQELATTMHHIDEELIELNQRKRVAAMDDVRRMEADIDRLRKQRANKDQERLANSREQERLRQEITLCNLVASSAGELRGLADRWPAQAPAISGDQLDGVLAAFSDFDASLHRYFLGDLPWHHWLRPLAWWGVVVALSYMILLSFNVLIFRQWAYHEKLIFPLAELPEFLAGFDSQLGDADQQRTIIPPLFKSGLFWAGFTIAAGVMGWNLLCRTEWLPGLTALDLEKAWTPFIRNSMFKGLLYGARSSIFFTVIGIAFLIPQKVSFSLWFFHIFYMALLLILVAFGFGQNENSFPGEWWYTLNFRFAIGGGALLVFASLVLWKCRHMLLCALQPDKLENVSADERRELRISSALFLGGSMLLVFLLWRVMGVHLFYALFGYVIIMVITIGLIRAVAEGGIMGFQAWVSPFHLIRHIWGFDHGVTAPPLFAPLMVYYAVLFLDIKAFIAPAMANALKIRDDLKMSRVRYHIAIVIAIAIAAVTAITVALMMSYDTGADAMHNWFFTMFPKGLFTRIGDISKVPPTATWAGRLWLLFGASLMAALLYFRQTRFWLPHPIGLIMLVNPIMRTYWFSVLLGWLAKALVTRYSNKDGYRSVRCLFVGLIVGEFFIVALAMVLSLIMQKRLGIDLNRN</sequence>
<accession>A0AAE4APQ7</accession>
<feature type="transmembrane region" description="Helical" evidence="2">
    <location>
        <begin position="883"/>
        <end position="905"/>
    </location>
</feature>
<feature type="transmembrane region" description="Helical" evidence="2">
    <location>
        <begin position="411"/>
        <end position="433"/>
    </location>
</feature>
<keyword evidence="5" id="KW-0449">Lipoprotein</keyword>
<dbReference type="RefSeq" id="WP_307261684.1">
    <property type="nucleotide sequence ID" value="NZ_JAUSVL010000001.1"/>
</dbReference>
<gene>
    <name evidence="5" type="ORF">J3R75_002370</name>
</gene>
<keyword evidence="1" id="KW-0175">Coiled coil</keyword>
<feature type="transmembrane region" description="Helical" evidence="2">
    <location>
        <begin position="657"/>
        <end position="676"/>
    </location>
</feature>
<evidence type="ECO:0000313" key="6">
    <source>
        <dbReference type="Proteomes" id="UP001238163"/>
    </source>
</evidence>
<feature type="transmembrane region" description="Helical" evidence="2">
    <location>
        <begin position="72"/>
        <end position="95"/>
    </location>
</feature>
<keyword evidence="2" id="KW-0472">Membrane</keyword>
<dbReference type="Pfam" id="PF20580">
    <property type="entry name" value="DUF6784"/>
    <property type="match status" value="1"/>
</dbReference>
<feature type="transmembrane region" description="Helical" evidence="2">
    <location>
        <begin position="551"/>
        <end position="571"/>
    </location>
</feature>
<feature type="domain" description="DUF6784" evidence="3">
    <location>
        <begin position="815"/>
        <end position="907"/>
    </location>
</feature>
<feature type="transmembrane region" description="Helical" evidence="2">
    <location>
        <begin position="752"/>
        <end position="776"/>
    </location>
</feature>
<dbReference type="InterPro" id="IPR046711">
    <property type="entry name" value="DUF6784"/>
</dbReference>
<dbReference type="AlphaFoldDB" id="A0AAE4APQ7"/>
<feature type="transmembrane region" description="Helical" evidence="2">
    <location>
        <begin position="713"/>
        <end position="731"/>
    </location>
</feature>
<feature type="coiled-coil region" evidence="1">
    <location>
        <begin position="306"/>
        <end position="333"/>
    </location>
</feature>
<dbReference type="Proteomes" id="UP001238163">
    <property type="component" value="Unassembled WGS sequence"/>
</dbReference>
<protein>
    <submittedName>
        <fullName evidence="5">Anti-sigma-K factor RskA/outer membrane murein-binding lipoprotein Lpp</fullName>
    </submittedName>
</protein>
<keyword evidence="6" id="KW-1185">Reference proteome</keyword>
<feature type="domain" description="DUF6785" evidence="4">
    <location>
        <begin position="401"/>
        <end position="779"/>
    </location>
</feature>
<feature type="transmembrane region" description="Helical" evidence="2">
    <location>
        <begin position="811"/>
        <end position="830"/>
    </location>
</feature>
<proteinExistence type="predicted"/>
<evidence type="ECO:0000259" key="4">
    <source>
        <dbReference type="Pfam" id="PF20581"/>
    </source>
</evidence>
<evidence type="ECO:0000256" key="1">
    <source>
        <dbReference type="SAM" id="Coils"/>
    </source>
</evidence>
<comment type="caution">
    <text evidence="5">The sequence shown here is derived from an EMBL/GenBank/DDBJ whole genome shotgun (WGS) entry which is preliminary data.</text>
</comment>
<reference evidence="5" key="1">
    <citation type="submission" date="2023-07" db="EMBL/GenBank/DDBJ databases">
        <title>Genomic Encyclopedia of Type Strains, Phase IV (KMG-IV): sequencing the most valuable type-strain genomes for metagenomic binning, comparative biology and taxonomic classification.</title>
        <authorList>
            <person name="Goeker M."/>
        </authorList>
    </citation>
    <scope>NUCLEOTIDE SEQUENCE</scope>
    <source>
        <strain evidence="5">DSM 24202</strain>
    </source>
</reference>
<name>A0AAE4APQ7_9BACT</name>
<dbReference type="Pfam" id="PF20581">
    <property type="entry name" value="DUF6785"/>
    <property type="match status" value="2"/>
</dbReference>
<feature type="transmembrane region" description="Helical" evidence="2">
    <location>
        <begin position="525"/>
        <end position="544"/>
    </location>
</feature>
<keyword evidence="2" id="KW-1133">Transmembrane helix</keyword>
<dbReference type="EMBL" id="JAUSVL010000001">
    <property type="protein sequence ID" value="MDQ0290263.1"/>
    <property type="molecule type" value="Genomic_DNA"/>
</dbReference>
<feature type="transmembrane region" description="Helical" evidence="2">
    <location>
        <begin position="583"/>
        <end position="606"/>
    </location>
</feature>
<evidence type="ECO:0000259" key="3">
    <source>
        <dbReference type="Pfam" id="PF20580"/>
    </source>
</evidence>
<feature type="transmembrane region" description="Helical" evidence="2">
    <location>
        <begin position="632"/>
        <end position="651"/>
    </location>
</feature>